<dbReference type="GO" id="GO:0016787">
    <property type="term" value="F:hydrolase activity"/>
    <property type="evidence" value="ECO:0007669"/>
    <property type="project" value="UniProtKB-KW"/>
</dbReference>
<dbReference type="PANTHER" id="PTHR37294">
    <property type="entry name" value="3'-5' EXORIBONUCLEASE YHAM"/>
    <property type="match status" value="1"/>
</dbReference>
<dbReference type="Proteomes" id="UP000005496">
    <property type="component" value="Unassembled WGS sequence"/>
</dbReference>
<comment type="caution">
    <text evidence="4">The sequence shown here is derived from an EMBL/GenBank/DDBJ whole genome shotgun (WGS) entry which is preliminary data.</text>
</comment>
<feature type="region of interest" description="Disordered" evidence="2">
    <location>
        <begin position="316"/>
        <end position="346"/>
    </location>
</feature>
<dbReference type="AlphaFoldDB" id="D6SSW1"/>
<evidence type="ECO:0000256" key="1">
    <source>
        <dbReference type="ARBA" id="ARBA00022801"/>
    </source>
</evidence>
<dbReference type="SUPFAM" id="SSF109604">
    <property type="entry name" value="HD-domain/PDEase-like"/>
    <property type="match status" value="1"/>
</dbReference>
<keyword evidence="1" id="KW-0378">Hydrolase</keyword>
<dbReference type="Gene3D" id="1.10.3210.10">
    <property type="entry name" value="Hypothetical protein af1432"/>
    <property type="match status" value="1"/>
</dbReference>
<reference evidence="4" key="1">
    <citation type="submission" date="2010-05" db="EMBL/GenBank/DDBJ databases">
        <title>The draft genome of Desulfonatronospira thiodismutans ASO3-1.</title>
        <authorList>
            <consortium name="US DOE Joint Genome Institute (JGI-PGF)"/>
            <person name="Lucas S."/>
            <person name="Copeland A."/>
            <person name="Lapidus A."/>
            <person name="Cheng J.-F."/>
            <person name="Bruce D."/>
            <person name="Goodwin L."/>
            <person name="Pitluck S."/>
            <person name="Chertkov O."/>
            <person name="Brettin T."/>
            <person name="Detter J.C."/>
            <person name="Han C."/>
            <person name="Land M.L."/>
            <person name="Hauser L."/>
            <person name="Kyrpides N."/>
            <person name="Mikhailova N."/>
            <person name="Muyzer G."/>
            <person name="Woyke T."/>
        </authorList>
    </citation>
    <scope>NUCLEOTIDE SEQUENCE [LARGE SCALE GENOMIC DNA]</scope>
    <source>
        <strain evidence="4">ASO3-1</strain>
    </source>
</reference>
<dbReference type="InterPro" id="IPR012340">
    <property type="entry name" value="NA-bd_OB-fold"/>
</dbReference>
<evidence type="ECO:0000259" key="3">
    <source>
        <dbReference type="SMART" id="SM00471"/>
    </source>
</evidence>
<dbReference type="EMBL" id="ACJN02000003">
    <property type="protein sequence ID" value="EFI33777.1"/>
    <property type="molecule type" value="Genomic_DNA"/>
</dbReference>
<protein>
    <submittedName>
        <fullName evidence="4">Metal dependent phosphohydrolase</fullName>
    </submittedName>
</protein>
<dbReference type="Gene3D" id="2.40.50.140">
    <property type="entry name" value="Nucleic acid-binding proteins"/>
    <property type="match status" value="1"/>
</dbReference>
<dbReference type="GO" id="GO:0031125">
    <property type="term" value="P:rRNA 3'-end processing"/>
    <property type="evidence" value="ECO:0007669"/>
    <property type="project" value="TreeGrafter"/>
</dbReference>
<dbReference type="InterPro" id="IPR006674">
    <property type="entry name" value="HD_domain"/>
</dbReference>
<dbReference type="InterPro" id="IPR050798">
    <property type="entry name" value="YhaM_exoribonuc/phosphodiest"/>
</dbReference>
<dbReference type="PANTHER" id="PTHR37294:SF1">
    <property type="entry name" value="3'-5' EXORIBONUCLEASE YHAM"/>
    <property type="match status" value="1"/>
</dbReference>
<evidence type="ECO:0000256" key="2">
    <source>
        <dbReference type="SAM" id="MobiDB-lite"/>
    </source>
</evidence>
<feature type="compositionally biased region" description="Basic and acidic residues" evidence="2">
    <location>
        <begin position="327"/>
        <end position="346"/>
    </location>
</feature>
<dbReference type="SMART" id="SM00471">
    <property type="entry name" value="HDc"/>
    <property type="match status" value="1"/>
</dbReference>
<dbReference type="eggNOG" id="COG3481">
    <property type="taxonomic scope" value="Bacteria"/>
</dbReference>
<dbReference type="Pfam" id="PF01336">
    <property type="entry name" value="tRNA_anti-codon"/>
    <property type="match status" value="1"/>
</dbReference>
<evidence type="ECO:0000313" key="4">
    <source>
        <dbReference type="EMBL" id="EFI33777.1"/>
    </source>
</evidence>
<organism evidence="4 5">
    <name type="scientific">Desulfonatronospira thiodismutans ASO3-1</name>
    <dbReference type="NCBI Taxonomy" id="555779"/>
    <lineage>
        <taxon>Bacteria</taxon>
        <taxon>Pseudomonadati</taxon>
        <taxon>Thermodesulfobacteriota</taxon>
        <taxon>Desulfovibrionia</taxon>
        <taxon>Desulfovibrionales</taxon>
        <taxon>Desulfonatronovibrionaceae</taxon>
        <taxon>Desulfonatronospira</taxon>
    </lineage>
</organism>
<dbReference type="InterPro" id="IPR003607">
    <property type="entry name" value="HD/PDEase_dom"/>
</dbReference>
<feature type="domain" description="HD/PDEase" evidence="3">
    <location>
        <begin position="160"/>
        <end position="293"/>
    </location>
</feature>
<sequence>MQTKKYFVQDIRAGQQIDDTFMVIRARQAQARNGPYWQLTLQDRTGEIQARVWNPLSRQFQDIPQEQLVRIRASSQVFGDQLQLNIDDMHFIDQDQADPGLFLPVSCTPPEELHQNLILFLQQNVSYPGWKKLVKKILTREEIKEPLLKAPAAKSIHHAYMGGLLEHTLSVCRICNQICDLYPDLDRDILLCAAALHDLGKTMEILPGASRDYSHQGKLLGHIFLGLDMINPFLDKAKELDEDLIMHFKHIIISHHGELEFGSPKRPKTREAFVLHFADNLDAKIKTLDQALAGGDESEESAGTWSDYQRSLGRFVFQPARTPRPPESPREQGGKKEGQCLLPLKE</sequence>
<dbReference type="InterPro" id="IPR004365">
    <property type="entry name" value="NA-bd_OB_tRNA"/>
</dbReference>
<dbReference type="CDD" id="cd00077">
    <property type="entry name" value="HDc"/>
    <property type="match status" value="1"/>
</dbReference>
<gene>
    <name evidence="4" type="ORF">Dthio_PD1116</name>
</gene>
<proteinExistence type="predicted"/>
<name>D6SSW1_9BACT</name>
<keyword evidence="5" id="KW-1185">Reference proteome</keyword>
<evidence type="ECO:0000313" key="5">
    <source>
        <dbReference type="Proteomes" id="UP000005496"/>
    </source>
</evidence>
<dbReference type="RefSeq" id="WP_008871126.1">
    <property type="nucleotide sequence ID" value="NZ_ACJN02000003.1"/>
</dbReference>
<dbReference type="GO" id="GO:0003676">
    <property type="term" value="F:nucleic acid binding"/>
    <property type="evidence" value="ECO:0007669"/>
    <property type="project" value="InterPro"/>
</dbReference>
<dbReference type="CDD" id="cd04492">
    <property type="entry name" value="YhaM_OBF_like"/>
    <property type="match status" value="1"/>
</dbReference>
<accession>D6SSW1</accession>
<dbReference type="Pfam" id="PF01966">
    <property type="entry name" value="HD"/>
    <property type="match status" value="1"/>
</dbReference>
<dbReference type="OrthoDB" id="9778453at2"/>